<reference evidence="1 2" key="1">
    <citation type="submission" date="2018-04" db="EMBL/GenBank/DDBJ databases">
        <title>Phage therapy in agriculture - a green tech approach to combat plant pathogenic bacteria.</title>
        <authorList>
            <person name="Djurhuus A.M."/>
            <person name="Carstens A.B."/>
            <person name="Hansen L.H."/>
        </authorList>
    </citation>
    <scope>NUCLEOTIDE SEQUENCE [LARGE SCALE GENOMIC DNA]</scope>
</reference>
<evidence type="ECO:0000313" key="1">
    <source>
        <dbReference type="EMBL" id="AWN08592.1"/>
    </source>
</evidence>
<proteinExistence type="predicted"/>
<sequence length="74" mass="8376">MKVAIFGRSISFAILDELIDFVESIKDIQCEIAVPQAILISEELIELTPFVSNYQSAKIAPVIWASALRQFFRM</sequence>
<dbReference type="GeneID" id="54992636"/>
<name>A0A2U8UWG2_9CAUD</name>
<dbReference type="RefSeq" id="YP_009802102.1">
    <property type="nucleotide sequence ID" value="NC_047978.1"/>
</dbReference>
<keyword evidence="2" id="KW-1185">Reference proteome</keyword>
<evidence type="ECO:0000313" key="2">
    <source>
        <dbReference type="Proteomes" id="UP000246222"/>
    </source>
</evidence>
<dbReference type="EMBL" id="MH191398">
    <property type="protein sequence ID" value="AWN08592.1"/>
    <property type="molecule type" value="Genomic_DNA"/>
</dbReference>
<dbReference type="Proteomes" id="UP000246222">
    <property type="component" value="Segment"/>
</dbReference>
<protein>
    <submittedName>
        <fullName evidence="1">Uncharacterized protein</fullName>
    </submittedName>
</protein>
<organism evidence="1 2">
    <name type="scientific">Erwinia phage Faunus</name>
    <dbReference type="NCBI Taxonomy" id="2182346"/>
    <lineage>
        <taxon>Viruses</taxon>
        <taxon>Duplodnaviria</taxon>
        <taxon>Heunggongvirae</taxon>
        <taxon>Uroviricota</taxon>
        <taxon>Caudoviricetes</taxon>
        <taxon>Chaseviridae</taxon>
        <taxon>Cleopatravirinae</taxon>
        <taxon>Faunusvirus</taxon>
        <taxon>Faunusvirus faunus</taxon>
    </lineage>
</organism>
<accession>A0A2U8UWG2</accession>
<dbReference type="KEGG" id="vg:54992636"/>